<gene>
    <name evidence="10" type="ORF">HLB44_07705</name>
</gene>
<keyword evidence="11" id="KW-1185">Reference proteome</keyword>
<accession>A0ABX2EE33</accession>
<evidence type="ECO:0000256" key="2">
    <source>
        <dbReference type="ARBA" id="ARBA00022714"/>
    </source>
</evidence>
<keyword evidence="6" id="KW-0411">Iron-sulfur</keyword>
<feature type="domain" description="BFD-like [2Fe-2S]-binding" evidence="9">
    <location>
        <begin position="2"/>
        <end position="51"/>
    </location>
</feature>
<evidence type="ECO:0000256" key="7">
    <source>
        <dbReference type="ARBA" id="ARBA00039386"/>
    </source>
</evidence>
<evidence type="ECO:0000256" key="4">
    <source>
        <dbReference type="ARBA" id="ARBA00022982"/>
    </source>
</evidence>
<dbReference type="InterPro" id="IPR041854">
    <property type="entry name" value="BFD-like_2Fe2S-bd_dom_sf"/>
</dbReference>
<name>A0ABX2EE33_9BURK</name>
<dbReference type="PANTHER" id="PTHR37424">
    <property type="entry name" value="BACTERIOFERRITIN-ASSOCIATED FERREDOXIN"/>
    <property type="match status" value="1"/>
</dbReference>
<sequence length="79" mass="8226">MIVCICRRVSDRDIQHAVREGIASFDVLQDETGVASHCGACHDCAHEVFEEARAAAHGGCAGACHAGTKVISIATAFAT</sequence>
<protein>
    <recommendedName>
        <fullName evidence="7">Bacterioferritin-associated ferredoxin</fullName>
    </recommendedName>
</protein>
<dbReference type="EMBL" id="JABRWJ010000002">
    <property type="protein sequence ID" value="NRF66864.1"/>
    <property type="molecule type" value="Genomic_DNA"/>
</dbReference>
<keyword evidence="3" id="KW-0479">Metal-binding</keyword>
<dbReference type="Pfam" id="PF04324">
    <property type="entry name" value="Fer2_BFD"/>
    <property type="match status" value="1"/>
</dbReference>
<reference evidence="10 11" key="1">
    <citation type="submission" date="2020-05" db="EMBL/GenBank/DDBJ databases">
        <title>Aquincola sp. isolate from soil.</title>
        <authorList>
            <person name="Han J."/>
            <person name="Kim D.-U."/>
        </authorList>
    </citation>
    <scope>NUCLEOTIDE SEQUENCE [LARGE SCALE GENOMIC DNA]</scope>
    <source>
        <strain evidence="10 11">S2</strain>
    </source>
</reference>
<keyword evidence="5" id="KW-0408">Iron</keyword>
<dbReference type="InterPro" id="IPR007419">
    <property type="entry name" value="BFD-like_2Fe2S-bd_dom"/>
</dbReference>
<comment type="similarity">
    <text evidence="8">Belongs to the Bfd family.</text>
</comment>
<organism evidence="10 11">
    <name type="scientific">Pseudaquabacterium terrae</name>
    <dbReference type="NCBI Taxonomy" id="2732868"/>
    <lineage>
        <taxon>Bacteria</taxon>
        <taxon>Pseudomonadati</taxon>
        <taxon>Pseudomonadota</taxon>
        <taxon>Betaproteobacteria</taxon>
        <taxon>Burkholderiales</taxon>
        <taxon>Sphaerotilaceae</taxon>
        <taxon>Pseudaquabacterium</taxon>
    </lineage>
</organism>
<keyword evidence="4" id="KW-0249">Electron transport</keyword>
<proteinExistence type="inferred from homology"/>
<dbReference type="Gene3D" id="1.10.10.1100">
    <property type="entry name" value="BFD-like [2Fe-2S]-binding domain"/>
    <property type="match status" value="1"/>
</dbReference>
<evidence type="ECO:0000259" key="9">
    <source>
        <dbReference type="Pfam" id="PF04324"/>
    </source>
</evidence>
<dbReference type="PANTHER" id="PTHR37424:SF1">
    <property type="entry name" value="BACTERIOFERRITIN-ASSOCIATED FERREDOXIN"/>
    <property type="match status" value="1"/>
</dbReference>
<comment type="caution">
    <text evidence="10">The sequence shown here is derived from an EMBL/GenBank/DDBJ whole genome shotgun (WGS) entry which is preliminary data.</text>
</comment>
<dbReference type="InterPro" id="IPR052371">
    <property type="entry name" value="BFD-associated_ferredoxin"/>
</dbReference>
<dbReference type="Proteomes" id="UP000737171">
    <property type="component" value="Unassembled WGS sequence"/>
</dbReference>
<evidence type="ECO:0000256" key="1">
    <source>
        <dbReference type="ARBA" id="ARBA00022448"/>
    </source>
</evidence>
<keyword evidence="2" id="KW-0001">2Fe-2S</keyword>
<keyword evidence="1" id="KW-0813">Transport</keyword>
<dbReference type="RefSeq" id="WP_173121962.1">
    <property type="nucleotide sequence ID" value="NZ_JABRWJ010000002.1"/>
</dbReference>
<evidence type="ECO:0000256" key="6">
    <source>
        <dbReference type="ARBA" id="ARBA00023014"/>
    </source>
</evidence>
<evidence type="ECO:0000256" key="5">
    <source>
        <dbReference type="ARBA" id="ARBA00023004"/>
    </source>
</evidence>
<evidence type="ECO:0000313" key="11">
    <source>
        <dbReference type="Proteomes" id="UP000737171"/>
    </source>
</evidence>
<evidence type="ECO:0000313" key="10">
    <source>
        <dbReference type="EMBL" id="NRF66864.1"/>
    </source>
</evidence>
<evidence type="ECO:0000256" key="8">
    <source>
        <dbReference type="ARBA" id="ARBA00046332"/>
    </source>
</evidence>
<evidence type="ECO:0000256" key="3">
    <source>
        <dbReference type="ARBA" id="ARBA00022723"/>
    </source>
</evidence>